<dbReference type="Pfam" id="PF12770">
    <property type="entry name" value="CHAT"/>
    <property type="match status" value="1"/>
</dbReference>
<proteinExistence type="predicted"/>
<evidence type="ECO:0000313" key="2">
    <source>
        <dbReference type="EMBL" id="KAJ3551892.1"/>
    </source>
</evidence>
<evidence type="ECO:0000313" key="3">
    <source>
        <dbReference type="Proteomes" id="UP001213000"/>
    </source>
</evidence>
<comment type="caution">
    <text evidence="2">The sequence shown here is derived from an EMBL/GenBank/DDBJ whole genome shotgun (WGS) entry which is preliminary data.</text>
</comment>
<gene>
    <name evidence="2" type="ORF">NP233_g12997</name>
</gene>
<dbReference type="EMBL" id="JANIEX010002135">
    <property type="protein sequence ID" value="KAJ3551892.1"/>
    <property type="molecule type" value="Genomic_DNA"/>
</dbReference>
<reference evidence="2" key="1">
    <citation type="submission" date="2022-07" db="EMBL/GenBank/DDBJ databases">
        <title>Genome Sequence of Leucocoprinus birnbaumii.</title>
        <authorList>
            <person name="Buettner E."/>
        </authorList>
    </citation>
    <scope>NUCLEOTIDE SEQUENCE</scope>
    <source>
        <strain evidence="2">VT141</strain>
    </source>
</reference>
<keyword evidence="3" id="KW-1185">Reference proteome</keyword>
<accession>A0AAD5VDN9</accession>
<dbReference type="Proteomes" id="UP001213000">
    <property type="component" value="Unassembled WGS sequence"/>
</dbReference>
<protein>
    <recommendedName>
        <fullName evidence="1">CHAT domain-containing protein</fullName>
    </recommendedName>
</protein>
<evidence type="ECO:0000259" key="1">
    <source>
        <dbReference type="Pfam" id="PF12770"/>
    </source>
</evidence>
<dbReference type="InterPro" id="IPR024983">
    <property type="entry name" value="CHAT_dom"/>
</dbReference>
<organism evidence="2 3">
    <name type="scientific">Leucocoprinus birnbaumii</name>
    <dbReference type="NCBI Taxonomy" id="56174"/>
    <lineage>
        <taxon>Eukaryota</taxon>
        <taxon>Fungi</taxon>
        <taxon>Dikarya</taxon>
        <taxon>Basidiomycota</taxon>
        <taxon>Agaricomycotina</taxon>
        <taxon>Agaricomycetes</taxon>
        <taxon>Agaricomycetidae</taxon>
        <taxon>Agaricales</taxon>
        <taxon>Agaricineae</taxon>
        <taxon>Agaricaceae</taxon>
        <taxon>Leucocoprinus</taxon>
    </lineage>
</organism>
<dbReference type="AlphaFoldDB" id="A0AAD5VDN9"/>
<feature type="domain" description="CHAT" evidence="1">
    <location>
        <begin position="684"/>
        <end position="962"/>
    </location>
</feature>
<name>A0AAD5VDN9_9AGAR</name>
<sequence>MANDETEVHDYAIYCRALARCYFSRYGMTADALDLVEAAEYSATAYHLFADVTDTDHNLLLPSLAQSRSSISNQPLTSPPFASSGFTAAIEWAMSALRRANDKTNIETYASYCQALAHCHFSRYGIAKDPLDLEEAAEYSATVYRLADATGLSLLDFVIHRTTTMDILVAYLRSYRDEDRDASFLSFPSIDVLETLETLISSAFGPRDPYYWRVNLGGIFSDIYHNTRDPLQMQMAITQHKKAFEWQVPIFHPEEHPNCRWVRHFQLALLLLERYKLFGDSSNLDIAINNLHTVDAQMPSDPLVASLLSTVFMTRFLDQPPGPRFSLEDKERAISCWQSIEPEHRMGFPHFLGMALYQSYHQFGDQTDLTQAIQHLEESLLYDLDHGILLELSSAYILRSAEGDEEQKWKRKANDSFQTPFDQYTSAQRQGTLALKQGSPECLKAFGCMASLLLEIAGVGNRIDDVYRRLNGAPTFSGCAAAAAVRFATASLAVEWLEVGMSVTTRQINQLRLDVCDLPILYPDHFETLQWLSGELRRVSGESVSTTGGLSSLVGTNRQDLQFAYKECIEEIRRKPGMKNFLLPLSFSQLAEAARYGPVILLTCDHVTSTTYAFIILNPSVDEPITITSPEASRQDIATLKTISQLFRSLGVRNRSPEDESEKQLERAGRISTKGRDQGLEAWLNEIWVRIVKPVFKELEKNNFKSGRVWWCPTGWFTDFPLHAAAPLSCQYISSYTYGLEVLLNARARLGETSSEQSESSRSRLSIVGIGENPDHPHLALPSVAREVHNLSKVVGRNPGIALHKLENDEASVKAVLSAIKSSQFVHLACHGAQDVREPLNSHLVLADGGLELRRILEEDLSSAEFAFLSACQTAAGDSWLPNESVHLAGGFVAAGFKGVVGTLWRIADEDAPEVVKEVYEAMEVEGGLDITLAAEGLNRAVRKLRESGVPAHRWVPFIHVGV</sequence>